<evidence type="ECO:0000313" key="1">
    <source>
        <dbReference type="EMBL" id="MBA8803580.1"/>
    </source>
</evidence>
<reference evidence="1 2" key="1">
    <citation type="submission" date="2020-07" db="EMBL/GenBank/DDBJ databases">
        <title>Sequencing the genomes of 1000 actinobacteria strains.</title>
        <authorList>
            <person name="Klenk H.-P."/>
        </authorList>
    </citation>
    <scope>NUCLEOTIDE SEQUENCE [LARGE SCALE GENOMIC DNA]</scope>
    <source>
        <strain evidence="1 2">DSM 21349</strain>
    </source>
</reference>
<dbReference type="AlphaFoldDB" id="A0A7W3P9D8"/>
<sequence>MTDRSPHPVRRRAPTAHVRYAQAVAASTLSPWARLVALVIADLAQAADPVDGALVVEVSADELARQTGMARSTALKARNELRDAGYLRWQAPAAERWQGRSCIYLCTMPTAVDGETSS</sequence>
<comment type="caution">
    <text evidence="1">The sequence shown here is derived from an EMBL/GenBank/DDBJ whole genome shotgun (WGS) entry which is preliminary data.</text>
</comment>
<protein>
    <recommendedName>
        <fullName evidence="3">Helix-turn-helix domain-containing protein</fullName>
    </recommendedName>
</protein>
<dbReference type="InterPro" id="IPR036388">
    <property type="entry name" value="WH-like_DNA-bd_sf"/>
</dbReference>
<gene>
    <name evidence="1" type="ORF">FB382_001871</name>
</gene>
<proteinExistence type="predicted"/>
<dbReference type="RefSeq" id="WP_182538627.1">
    <property type="nucleotide sequence ID" value="NZ_JACGXA010000001.1"/>
</dbReference>
<keyword evidence="2" id="KW-1185">Reference proteome</keyword>
<dbReference type="Proteomes" id="UP000580910">
    <property type="component" value="Unassembled WGS sequence"/>
</dbReference>
<dbReference type="EMBL" id="JACGXA010000001">
    <property type="protein sequence ID" value="MBA8803580.1"/>
    <property type="molecule type" value="Genomic_DNA"/>
</dbReference>
<accession>A0A7W3P9D8</accession>
<dbReference type="Pfam" id="PF13730">
    <property type="entry name" value="HTH_36"/>
    <property type="match status" value="1"/>
</dbReference>
<name>A0A7W3P9D8_9ACTN</name>
<evidence type="ECO:0000313" key="2">
    <source>
        <dbReference type="Proteomes" id="UP000580910"/>
    </source>
</evidence>
<organism evidence="1 2">
    <name type="scientific">Nocardioides ginsengisegetis</name>
    <dbReference type="NCBI Taxonomy" id="661491"/>
    <lineage>
        <taxon>Bacteria</taxon>
        <taxon>Bacillati</taxon>
        <taxon>Actinomycetota</taxon>
        <taxon>Actinomycetes</taxon>
        <taxon>Propionibacteriales</taxon>
        <taxon>Nocardioidaceae</taxon>
        <taxon>Nocardioides</taxon>
    </lineage>
</organism>
<dbReference type="Gene3D" id="1.10.10.10">
    <property type="entry name" value="Winged helix-like DNA-binding domain superfamily/Winged helix DNA-binding domain"/>
    <property type="match status" value="1"/>
</dbReference>
<evidence type="ECO:0008006" key="3">
    <source>
        <dbReference type="Google" id="ProtNLM"/>
    </source>
</evidence>